<dbReference type="PATRIC" id="fig|937777.3.peg.2915"/>
<dbReference type="EMBL" id="CP003382">
    <property type="protein sequence ID" value="AFZ68358.1"/>
    <property type="molecule type" value="Genomic_DNA"/>
</dbReference>
<keyword evidence="2" id="KW-1185">Reference proteome</keyword>
<dbReference type="AlphaFoldDB" id="L0A383"/>
<sequence length="65" mass="7322">MTTLRYHSSLNHESLDVGIGKRDNELTSLAIMCKGERTTVYLDRQDALDLARSILNAFEGRPATR</sequence>
<accession>L0A383</accession>
<evidence type="ECO:0000313" key="2">
    <source>
        <dbReference type="Proteomes" id="UP000010467"/>
    </source>
</evidence>
<proteinExistence type="predicted"/>
<evidence type="ECO:0000313" key="1">
    <source>
        <dbReference type="EMBL" id="AFZ68358.1"/>
    </source>
</evidence>
<dbReference type="HOGENOM" id="CLU_2842524_0_0_0"/>
<gene>
    <name evidence="1" type="ordered locus">Deipe_2897</name>
</gene>
<organism evidence="1 2">
    <name type="scientific">Deinococcus peraridilitoris (strain DSM 19664 / LMG 22246 / CIP 109416 / KR-200)</name>
    <dbReference type="NCBI Taxonomy" id="937777"/>
    <lineage>
        <taxon>Bacteria</taxon>
        <taxon>Thermotogati</taxon>
        <taxon>Deinococcota</taxon>
        <taxon>Deinococci</taxon>
        <taxon>Deinococcales</taxon>
        <taxon>Deinococcaceae</taxon>
        <taxon>Deinococcus</taxon>
    </lineage>
</organism>
<reference evidence="2" key="1">
    <citation type="submission" date="2012-03" db="EMBL/GenBank/DDBJ databases">
        <title>Complete sequence of chromosome of Deinococcus peraridilitoris DSM 19664.</title>
        <authorList>
            <person name="Lucas S."/>
            <person name="Copeland A."/>
            <person name="Lapidus A."/>
            <person name="Glavina del Rio T."/>
            <person name="Dalin E."/>
            <person name="Tice H."/>
            <person name="Bruce D."/>
            <person name="Goodwin L."/>
            <person name="Pitluck S."/>
            <person name="Peters L."/>
            <person name="Mikhailova N."/>
            <person name="Lu M."/>
            <person name="Kyrpides N."/>
            <person name="Mavromatis K."/>
            <person name="Ivanova N."/>
            <person name="Brettin T."/>
            <person name="Detter J.C."/>
            <person name="Han C."/>
            <person name="Larimer F."/>
            <person name="Land M."/>
            <person name="Hauser L."/>
            <person name="Markowitz V."/>
            <person name="Cheng J.-F."/>
            <person name="Hugenholtz P."/>
            <person name="Woyke T."/>
            <person name="Wu D."/>
            <person name="Pukall R."/>
            <person name="Steenblock K."/>
            <person name="Brambilla E."/>
            <person name="Klenk H.-P."/>
            <person name="Eisen J.A."/>
        </authorList>
    </citation>
    <scope>NUCLEOTIDE SEQUENCE [LARGE SCALE GENOMIC DNA]</scope>
    <source>
        <strain evidence="2">DSM 19664 / LMG 22246 / CIP 109416 / KR-200</strain>
    </source>
</reference>
<dbReference type="RefSeq" id="WP_015236660.1">
    <property type="nucleotide sequence ID" value="NC_019793.1"/>
</dbReference>
<name>L0A383_DEIPD</name>
<dbReference type="Proteomes" id="UP000010467">
    <property type="component" value="Chromosome"/>
</dbReference>
<dbReference type="KEGG" id="dpd:Deipe_2897"/>
<protein>
    <submittedName>
        <fullName evidence="1">Uncharacterized protein</fullName>
    </submittedName>
</protein>